<keyword evidence="4" id="KW-0238">DNA-binding</keyword>
<dbReference type="FunFam" id="1.10.10.60:FF:000104">
    <property type="entry name" value="trihelix transcription factor ASIL2"/>
    <property type="match status" value="1"/>
</dbReference>
<evidence type="ECO:0000259" key="8">
    <source>
        <dbReference type="PROSITE" id="PS50090"/>
    </source>
</evidence>
<feature type="region of interest" description="Disordered" evidence="7">
    <location>
        <begin position="1"/>
        <end position="128"/>
    </location>
</feature>
<dbReference type="EMBL" id="VAHF01000002">
    <property type="protein sequence ID" value="TXG69106.1"/>
    <property type="molecule type" value="Genomic_DNA"/>
</dbReference>
<dbReference type="InterPro" id="IPR001005">
    <property type="entry name" value="SANT/Myb"/>
</dbReference>
<dbReference type="PROSITE" id="PS50090">
    <property type="entry name" value="MYB_LIKE"/>
    <property type="match status" value="1"/>
</dbReference>
<dbReference type="Gene3D" id="1.10.10.60">
    <property type="entry name" value="Homeodomain-like"/>
    <property type="match status" value="1"/>
</dbReference>
<comment type="caution">
    <text evidence="9">The sequence shown here is derived from an EMBL/GenBank/DDBJ whole genome shotgun (WGS) entry which is preliminary data.</text>
</comment>
<evidence type="ECO:0000256" key="3">
    <source>
        <dbReference type="ARBA" id="ARBA00023054"/>
    </source>
</evidence>
<comment type="subcellular location">
    <subcellularLocation>
        <location evidence="1">Nucleus</location>
    </subcellularLocation>
</comment>
<sequence>MDDTEDDARYPPNRYGGNHQQNYGSSHRQKLPVRGVPYSRAVGDQYADDEDEYDVDDEQDEIDLEEEEGNNNPNNGSSRYVGKDVDDDDDEEEEDEVNDHDNNDEYNDDEDGGKEKNNNWKIDDADLERHPKKRKLKSLVSSYEFAPRVPAPIATLPVPKPSFGGRNSLTDWNEQETFVLLDAWGDRFLQRGRKSLRSEEWQEVAEKVSEVSKIERTDTQCRNRLDTLKKKYKKEKTRMTETGDTSSKWVYFKKMDTLMSSPQQQGGLSCGLDSGEYVFMNPRIYLNRANGLDEMRDSPVNSESTVGEEDDSDGLPPKKRKIGKESEERSSLKLLADSIHKFSEIYEKIETSKRLQMVELEKMRMDFHRDLEVQKRQIMESAQAEIAKIRQDVDDENDVSAENASG</sequence>
<dbReference type="Proteomes" id="UP000323000">
    <property type="component" value="Chromosome 2"/>
</dbReference>
<keyword evidence="10" id="KW-1185">Reference proteome</keyword>
<gene>
    <name evidence="9" type="ORF">EZV62_004041</name>
</gene>
<dbReference type="PANTHER" id="PTHR31307">
    <property type="entry name" value="TRIHELIX TRANSCRIPTION FACTOR ASIL2"/>
    <property type="match status" value="1"/>
</dbReference>
<evidence type="ECO:0000256" key="4">
    <source>
        <dbReference type="ARBA" id="ARBA00023125"/>
    </source>
</evidence>
<feature type="compositionally biased region" description="Acidic residues" evidence="7">
    <location>
        <begin position="85"/>
        <end position="112"/>
    </location>
</feature>
<keyword evidence="3" id="KW-0175">Coiled coil</keyword>
<dbReference type="GO" id="GO:0005634">
    <property type="term" value="C:nucleus"/>
    <property type="evidence" value="ECO:0007669"/>
    <property type="project" value="UniProtKB-SubCell"/>
</dbReference>
<evidence type="ECO:0000256" key="7">
    <source>
        <dbReference type="SAM" id="MobiDB-lite"/>
    </source>
</evidence>
<evidence type="ECO:0000256" key="2">
    <source>
        <dbReference type="ARBA" id="ARBA00023015"/>
    </source>
</evidence>
<feature type="region of interest" description="Disordered" evidence="7">
    <location>
        <begin position="293"/>
        <end position="330"/>
    </location>
</feature>
<feature type="compositionally biased region" description="Acidic residues" evidence="7">
    <location>
        <begin position="46"/>
        <end position="69"/>
    </location>
</feature>
<name>A0A5C7IKW4_9ROSI</name>
<accession>A0A5C7IKW4</accession>
<evidence type="ECO:0000256" key="6">
    <source>
        <dbReference type="ARBA" id="ARBA00023242"/>
    </source>
</evidence>
<dbReference type="InterPro" id="IPR044822">
    <property type="entry name" value="Myb_DNA-bind_4"/>
</dbReference>
<protein>
    <recommendedName>
        <fullName evidence="8">Myb-like domain-containing protein</fullName>
    </recommendedName>
</protein>
<proteinExistence type="predicted"/>
<keyword evidence="5" id="KW-0804">Transcription</keyword>
<dbReference type="Pfam" id="PF13837">
    <property type="entry name" value="Myb_DNA-bind_4"/>
    <property type="match status" value="1"/>
</dbReference>
<dbReference type="GO" id="GO:0000976">
    <property type="term" value="F:transcription cis-regulatory region binding"/>
    <property type="evidence" value="ECO:0007669"/>
    <property type="project" value="TreeGrafter"/>
</dbReference>
<dbReference type="AlphaFoldDB" id="A0A5C7IKW4"/>
<evidence type="ECO:0000313" key="10">
    <source>
        <dbReference type="Proteomes" id="UP000323000"/>
    </source>
</evidence>
<dbReference type="OrthoDB" id="691673at2759"/>
<evidence type="ECO:0000256" key="5">
    <source>
        <dbReference type="ARBA" id="ARBA00023163"/>
    </source>
</evidence>
<evidence type="ECO:0000313" key="9">
    <source>
        <dbReference type="EMBL" id="TXG69106.1"/>
    </source>
</evidence>
<keyword evidence="2" id="KW-0805">Transcription regulation</keyword>
<dbReference type="PANTHER" id="PTHR31307:SF6">
    <property type="entry name" value="OS01G0718900 PROTEIN"/>
    <property type="match status" value="1"/>
</dbReference>
<feature type="compositionally biased region" description="Basic and acidic residues" evidence="7">
    <location>
        <begin position="113"/>
        <end position="128"/>
    </location>
</feature>
<keyword evidence="6" id="KW-0539">Nucleus</keyword>
<reference evidence="10" key="1">
    <citation type="journal article" date="2019" name="Gigascience">
        <title>De novo genome assembly of the endangered Acer yangbiense, a plant species with extremely small populations endemic to Yunnan Province, China.</title>
        <authorList>
            <person name="Yang J."/>
            <person name="Wariss H.M."/>
            <person name="Tao L."/>
            <person name="Zhang R."/>
            <person name="Yun Q."/>
            <person name="Hollingsworth P."/>
            <person name="Dao Z."/>
            <person name="Luo G."/>
            <person name="Guo H."/>
            <person name="Ma Y."/>
            <person name="Sun W."/>
        </authorList>
    </citation>
    <scope>NUCLEOTIDE SEQUENCE [LARGE SCALE GENOMIC DNA]</scope>
    <source>
        <strain evidence="10">cv. Malutang</strain>
    </source>
</reference>
<feature type="domain" description="Myb-like" evidence="8">
    <location>
        <begin position="172"/>
        <end position="229"/>
    </location>
</feature>
<evidence type="ECO:0000256" key="1">
    <source>
        <dbReference type="ARBA" id="ARBA00004123"/>
    </source>
</evidence>
<dbReference type="InterPro" id="IPR044823">
    <property type="entry name" value="ASIL1/2-like"/>
</dbReference>
<organism evidence="9 10">
    <name type="scientific">Acer yangbiense</name>
    <dbReference type="NCBI Taxonomy" id="1000413"/>
    <lineage>
        <taxon>Eukaryota</taxon>
        <taxon>Viridiplantae</taxon>
        <taxon>Streptophyta</taxon>
        <taxon>Embryophyta</taxon>
        <taxon>Tracheophyta</taxon>
        <taxon>Spermatophyta</taxon>
        <taxon>Magnoliopsida</taxon>
        <taxon>eudicotyledons</taxon>
        <taxon>Gunneridae</taxon>
        <taxon>Pentapetalae</taxon>
        <taxon>rosids</taxon>
        <taxon>malvids</taxon>
        <taxon>Sapindales</taxon>
        <taxon>Sapindaceae</taxon>
        <taxon>Hippocastanoideae</taxon>
        <taxon>Acereae</taxon>
        <taxon>Acer</taxon>
    </lineage>
</organism>